<dbReference type="AlphaFoldDB" id="A0A507EAP2"/>
<reference evidence="8 9" key="1">
    <citation type="journal article" date="2019" name="Sci. Rep.">
        <title>Comparative genomics of chytrid fungi reveal insights into the obligate biotrophic and pathogenic lifestyle of Synchytrium endobioticum.</title>
        <authorList>
            <person name="van de Vossenberg B.T.L.H."/>
            <person name="Warris S."/>
            <person name="Nguyen H.D.T."/>
            <person name="van Gent-Pelzer M.P.E."/>
            <person name="Joly D.L."/>
            <person name="van de Geest H.C."/>
            <person name="Bonants P.J.M."/>
            <person name="Smith D.S."/>
            <person name="Levesque C.A."/>
            <person name="van der Lee T.A.J."/>
        </authorList>
    </citation>
    <scope>NUCLEOTIDE SEQUENCE [LARGE SCALE GENOMIC DNA]</scope>
    <source>
        <strain evidence="8 9">CBS 809.83</strain>
    </source>
</reference>
<gene>
    <name evidence="8" type="ORF">PhCBS80983_g01927</name>
</gene>
<evidence type="ECO:0000256" key="1">
    <source>
        <dbReference type="ARBA" id="ARBA00004370"/>
    </source>
</evidence>
<feature type="domain" description="Endoplasmic reticulum vesicle transporter N-terminal" evidence="7">
    <location>
        <begin position="13"/>
        <end position="98"/>
    </location>
</feature>
<keyword evidence="4 5" id="KW-0472">Membrane</keyword>
<evidence type="ECO:0000259" key="6">
    <source>
        <dbReference type="Pfam" id="PF07970"/>
    </source>
</evidence>
<dbReference type="GO" id="GO:0006888">
    <property type="term" value="P:endoplasmic reticulum to Golgi vesicle-mediated transport"/>
    <property type="evidence" value="ECO:0007669"/>
    <property type="project" value="TreeGrafter"/>
</dbReference>
<keyword evidence="9" id="KW-1185">Reference proteome</keyword>
<dbReference type="Proteomes" id="UP000318582">
    <property type="component" value="Unassembled WGS sequence"/>
</dbReference>
<comment type="subcellular location">
    <subcellularLocation>
        <location evidence="1">Membrane</location>
    </subcellularLocation>
</comment>
<feature type="domain" description="Endoplasmic reticulum vesicle transporter C-terminal" evidence="6">
    <location>
        <begin position="155"/>
        <end position="312"/>
    </location>
</feature>
<evidence type="ECO:0000256" key="5">
    <source>
        <dbReference type="SAM" id="Phobius"/>
    </source>
</evidence>
<dbReference type="Pfam" id="PF07970">
    <property type="entry name" value="COPIIcoated_ERV"/>
    <property type="match status" value="1"/>
</dbReference>
<organism evidence="8 9">
    <name type="scientific">Powellomyces hirtus</name>
    <dbReference type="NCBI Taxonomy" id="109895"/>
    <lineage>
        <taxon>Eukaryota</taxon>
        <taxon>Fungi</taxon>
        <taxon>Fungi incertae sedis</taxon>
        <taxon>Chytridiomycota</taxon>
        <taxon>Chytridiomycota incertae sedis</taxon>
        <taxon>Chytridiomycetes</taxon>
        <taxon>Spizellomycetales</taxon>
        <taxon>Powellomycetaceae</taxon>
        <taxon>Powellomyces</taxon>
    </lineage>
</organism>
<dbReference type="Pfam" id="PF13850">
    <property type="entry name" value="ERGIC_N"/>
    <property type="match status" value="1"/>
</dbReference>
<protein>
    <recommendedName>
        <fullName evidence="10">Endoplasmic reticulum vesicle transporter N-terminal domain-containing protein</fullName>
    </recommendedName>
</protein>
<dbReference type="GO" id="GO:0005783">
    <property type="term" value="C:endoplasmic reticulum"/>
    <property type="evidence" value="ECO:0007669"/>
    <property type="project" value="TreeGrafter"/>
</dbReference>
<dbReference type="InterPro" id="IPR039542">
    <property type="entry name" value="Erv_N"/>
</dbReference>
<dbReference type="EMBL" id="QEAQ01000017">
    <property type="protein sequence ID" value="TPX60248.1"/>
    <property type="molecule type" value="Genomic_DNA"/>
</dbReference>
<accession>A0A507EAP2</accession>
<evidence type="ECO:0000313" key="9">
    <source>
        <dbReference type="Proteomes" id="UP000318582"/>
    </source>
</evidence>
<evidence type="ECO:0000256" key="2">
    <source>
        <dbReference type="ARBA" id="ARBA00022692"/>
    </source>
</evidence>
<comment type="caution">
    <text evidence="8">The sequence shown here is derived from an EMBL/GenBank/DDBJ whole genome shotgun (WGS) entry which is preliminary data.</text>
</comment>
<dbReference type="GO" id="GO:0016020">
    <property type="term" value="C:membrane"/>
    <property type="evidence" value="ECO:0007669"/>
    <property type="project" value="UniProtKB-SubCell"/>
</dbReference>
<dbReference type="STRING" id="109895.A0A507EAP2"/>
<dbReference type="InterPro" id="IPR012936">
    <property type="entry name" value="Erv_C"/>
</dbReference>
<dbReference type="PANTHER" id="PTHR10984:SF30">
    <property type="entry name" value="ENDOPLASMIC RETICULUM-GOLGI INTERMEDIATE COMPARTMENT PROTEIN 2"/>
    <property type="match status" value="1"/>
</dbReference>
<keyword evidence="2 5" id="KW-0812">Transmembrane</keyword>
<name>A0A507EAP2_9FUNG</name>
<evidence type="ECO:0008006" key="10">
    <source>
        <dbReference type="Google" id="ProtNLM"/>
    </source>
</evidence>
<evidence type="ECO:0000256" key="4">
    <source>
        <dbReference type="ARBA" id="ARBA00023136"/>
    </source>
</evidence>
<proteinExistence type="predicted"/>
<keyword evidence="3 5" id="KW-1133">Transmembrane helix</keyword>
<feature type="transmembrane region" description="Helical" evidence="5">
    <location>
        <begin position="27"/>
        <end position="47"/>
    </location>
</feature>
<dbReference type="InterPro" id="IPR045888">
    <property type="entry name" value="Erv"/>
</dbReference>
<sequence length="394" mass="44090">MSFLDRFSKRIVHLDAFPKVQRNIQQATGSGGLLTVFVGLLLAYLAASEFAQYRAVNQEYEFLVDQARSMDHGLQINLDLTIAMPCDYLRADVLDVGGVSLPMSRELSSQAVTFQTKGTKRLIDVVGKDKLDIHKIVEKAGKKYREQNLGDIPENKGACRITGALRVDKVSGMLHFTAPGHGYSGGHTPHDMMNFTHRIDKLSFGQYYPGLHNPLDRTLETARSPMDMFQYFVAIVPTIYLDANRAFGKKVILTSQYAVTDYQRSLDPVHSQGGVPGVFIKYDIEPIMVRITESRMGILGFLTRFCGILGEVRNRLIECIRRDGPQVYPAHNKVSLTYTEDRGLYLVTAAISKMDIVQQEQPFYTMMDAGQSELDYCNLLHCCANVGGRTPTAE</sequence>
<evidence type="ECO:0000259" key="7">
    <source>
        <dbReference type="Pfam" id="PF13850"/>
    </source>
</evidence>
<evidence type="ECO:0000256" key="3">
    <source>
        <dbReference type="ARBA" id="ARBA00022989"/>
    </source>
</evidence>
<evidence type="ECO:0000313" key="8">
    <source>
        <dbReference type="EMBL" id="TPX60248.1"/>
    </source>
</evidence>
<dbReference type="PANTHER" id="PTHR10984">
    <property type="entry name" value="ENDOPLASMIC RETICULUM-GOLGI INTERMEDIATE COMPARTMENT PROTEIN"/>
    <property type="match status" value="1"/>
</dbReference>
<dbReference type="GO" id="GO:0006890">
    <property type="term" value="P:retrograde vesicle-mediated transport, Golgi to endoplasmic reticulum"/>
    <property type="evidence" value="ECO:0007669"/>
    <property type="project" value="TreeGrafter"/>
</dbReference>
<dbReference type="GO" id="GO:0030134">
    <property type="term" value="C:COPII-coated ER to Golgi transport vesicle"/>
    <property type="evidence" value="ECO:0007669"/>
    <property type="project" value="TreeGrafter"/>
</dbReference>